<name>E6SHJ8_THEM7</name>
<dbReference type="OrthoDB" id="9794849at2"/>
<reference evidence="1 2" key="1">
    <citation type="journal article" date="2010" name="Stand. Genomic Sci.">
        <title>Complete genome sequence of Thermaerobacter marianensis type strain (7p75a).</title>
        <authorList>
            <person name="Han C."/>
            <person name="Gu W."/>
            <person name="Zhang X."/>
            <person name="Lapidus A."/>
            <person name="Nolan M."/>
            <person name="Copeland A."/>
            <person name="Lucas S."/>
            <person name="Del Rio T.G."/>
            <person name="Tice H."/>
            <person name="Cheng J.F."/>
            <person name="Tapia R."/>
            <person name="Goodwin L."/>
            <person name="Pitluck S."/>
            <person name="Pagani I."/>
            <person name="Ivanova N."/>
            <person name="Mavromatis K."/>
            <person name="Mikhailova N."/>
            <person name="Pati A."/>
            <person name="Chen A."/>
            <person name="Palaniappan K."/>
            <person name="Land M."/>
            <person name="Hauser L."/>
            <person name="Chang Y.J."/>
            <person name="Jeffries C.D."/>
            <person name="Schneider S."/>
            <person name="Rohde M."/>
            <person name="Goker M."/>
            <person name="Pukall R."/>
            <person name="Woyke T."/>
            <person name="Bristow J."/>
            <person name="Eisen J.A."/>
            <person name="Markowitz V."/>
            <person name="Hugenholtz P."/>
            <person name="Kyrpides N.C."/>
            <person name="Klenk H.P."/>
            <person name="Detter J.C."/>
        </authorList>
    </citation>
    <scope>NUCLEOTIDE SEQUENCE [LARGE SCALE GENOMIC DNA]</scope>
    <source>
        <strain evidence="2">ATCC 700841 / DSM 12885 / JCM 10246 / 7p75a</strain>
    </source>
</reference>
<dbReference type="InterPro" id="IPR014942">
    <property type="entry name" value="AbiEii"/>
</dbReference>
<dbReference type="KEGG" id="tmr:Tmar_1684"/>
<protein>
    <recommendedName>
        <fullName evidence="3">Nucleotidyl transferase AbiEii/AbiGii toxin family protein</fullName>
    </recommendedName>
</protein>
<sequence length="228" mass="26233">MALVYWNLIGDKTKSVLFRLRDAGILREYYLSGGTALTLQLGHRVSEDLDFFTKRASTRLPVQSLISRCEKAFGKEHVAVRLYEVDQVWMDIEGVHVTFLAFPFDLKYRLLRESGIHIANIRDIALQKAYAIGRRARTRDYIDLAYILEDGAITLEELISDAQSVFRINGDPVFSPRLFLQQLTYTEDLADREDALRLLVRKRSFEAITDFLKTKVREAVQSMVSEGH</sequence>
<dbReference type="Pfam" id="PF08843">
    <property type="entry name" value="AbiEii"/>
    <property type="match status" value="1"/>
</dbReference>
<dbReference type="eggNOG" id="ENOG50330KK">
    <property type="taxonomic scope" value="Bacteria"/>
</dbReference>
<keyword evidence="2" id="KW-1185">Reference proteome</keyword>
<dbReference type="STRING" id="644966.Tmar_1684"/>
<dbReference type="HOGENOM" id="CLU_106275_1_0_9"/>
<evidence type="ECO:0000313" key="2">
    <source>
        <dbReference type="Proteomes" id="UP000008915"/>
    </source>
</evidence>
<evidence type="ECO:0000313" key="1">
    <source>
        <dbReference type="EMBL" id="ADU51793.1"/>
    </source>
</evidence>
<accession>E6SHJ8</accession>
<organism evidence="1 2">
    <name type="scientific">Thermaerobacter marianensis (strain ATCC 700841 / DSM 12885 / JCM 10246 / 7p75a)</name>
    <dbReference type="NCBI Taxonomy" id="644966"/>
    <lineage>
        <taxon>Bacteria</taxon>
        <taxon>Bacillati</taxon>
        <taxon>Bacillota</taxon>
        <taxon>Clostridia</taxon>
        <taxon>Eubacteriales</taxon>
        <taxon>Clostridiales Family XVII. Incertae Sedis</taxon>
        <taxon>Thermaerobacter</taxon>
    </lineage>
</organism>
<dbReference type="Proteomes" id="UP000008915">
    <property type="component" value="Chromosome"/>
</dbReference>
<dbReference type="EMBL" id="CP002344">
    <property type="protein sequence ID" value="ADU51793.1"/>
    <property type="molecule type" value="Genomic_DNA"/>
</dbReference>
<evidence type="ECO:0008006" key="3">
    <source>
        <dbReference type="Google" id="ProtNLM"/>
    </source>
</evidence>
<dbReference type="AlphaFoldDB" id="E6SHJ8"/>
<reference evidence="2" key="2">
    <citation type="journal article" date="2010" name="Stand. Genomic Sci.">
        <title>Complete genome sequence of Thermaerobacter marianensis type strain (7p75aT).</title>
        <authorList>
            <person name="Han C."/>
            <person name="Gu W."/>
            <person name="Zhang X."/>
            <person name="Lapidus A."/>
            <person name="Nolan M."/>
            <person name="Copeland A."/>
            <person name="Lucas S."/>
            <person name="Glavina Del Rio T."/>
            <person name="Tice H."/>
            <person name="Cheng J."/>
            <person name="Tapia R."/>
            <person name="Goodwin L."/>
            <person name="Pitluck S."/>
            <person name="Pagani I."/>
            <person name="Ivanova N."/>
            <person name="Mavromatis K."/>
            <person name="Mikhailova N."/>
            <person name="Pati A."/>
            <person name="Chen A."/>
            <person name="Palaniappan K."/>
            <person name="Land M."/>
            <person name="Hauser L."/>
            <person name="Chang Y."/>
            <person name="Jeffries C."/>
            <person name="Schneider S."/>
            <person name="Rohde M."/>
            <person name="Goker M."/>
            <person name="Pukall R."/>
            <person name="Woyke T."/>
            <person name="Bristow J."/>
            <person name="Eisen J."/>
            <person name="Markowitz V."/>
            <person name="Hugenholtz P."/>
            <person name="Kyrpides N."/>
            <person name="Klenk H."/>
            <person name="Detter J."/>
        </authorList>
    </citation>
    <scope>NUCLEOTIDE SEQUENCE [LARGE SCALE GENOMIC DNA]</scope>
    <source>
        <strain evidence="2">ATCC 700841 / DSM 12885 / JCM 10246 / 7p75a</strain>
    </source>
</reference>
<gene>
    <name evidence="1" type="ordered locus">Tmar_1684</name>
</gene>
<dbReference type="RefSeq" id="WP_013496094.1">
    <property type="nucleotide sequence ID" value="NC_014831.1"/>
</dbReference>
<proteinExistence type="predicted"/>